<dbReference type="AlphaFoldDB" id="A0A514CGE6"/>
<reference evidence="2 3" key="1">
    <citation type="submission" date="2019-06" db="EMBL/GenBank/DDBJ databases">
        <title>Echinicola alkalisoli sp. nov. isolated from saline soil.</title>
        <authorList>
            <person name="Sun J.-Q."/>
            <person name="Xu L."/>
        </authorList>
    </citation>
    <scope>NUCLEOTIDE SEQUENCE [LARGE SCALE GENOMIC DNA]</scope>
    <source>
        <strain evidence="2 3">LN3S3</strain>
    </source>
</reference>
<dbReference type="KEGG" id="echi:FKX85_07525"/>
<evidence type="ECO:0008006" key="4">
    <source>
        <dbReference type="Google" id="ProtNLM"/>
    </source>
</evidence>
<protein>
    <recommendedName>
        <fullName evidence="4">Lipocalin-like domain-containing protein</fullName>
    </recommendedName>
</protein>
<proteinExistence type="predicted"/>
<name>A0A514CGE6_9BACT</name>
<organism evidence="2 3">
    <name type="scientific">Echinicola soli</name>
    <dbReference type="NCBI Taxonomy" id="2591634"/>
    <lineage>
        <taxon>Bacteria</taxon>
        <taxon>Pseudomonadati</taxon>
        <taxon>Bacteroidota</taxon>
        <taxon>Cytophagia</taxon>
        <taxon>Cytophagales</taxon>
        <taxon>Cyclobacteriaceae</taxon>
        <taxon>Echinicola</taxon>
    </lineage>
</organism>
<dbReference type="EMBL" id="CP041253">
    <property type="protein sequence ID" value="QDH78893.1"/>
    <property type="molecule type" value="Genomic_DNA"/>
</dbReference>
<accession>A0A514CGE6</accession>
<keyword evidence="3" id="KW-1185">Reference proteome</keyword>
<dbReference type="Proteomes" id="UP000316614">
    <property type="component" value="Chromosome"/>
</dbReference>
<gene>
    <name evidence="2" type="ORF">FKX85_07525</name>
</gene>
<keyword evidence="1" id="KW-0732">Signal</keyword>
<dbReference type="OrthoDB" id="839239at2"/>
<feature type="chain" id="PRO_5021963295" description="Lipocalin-like domain-containing protein" evidence="1">
    <location>
        <begin position="20"/>
        <end position="149"/>
    </location>
</feature>
<evidence type="ECO:0000256" key="1">
    <source>
        <dbReference type="SAM" id="SignalP"/>
    </source>
</evidence>
<evidence type="ECO:0000313" key="3">
    <source>
        <dbReference type="Proteomes" id="UP000316614"/>
    </source>
</evidence>
<dbReference type="RefSeq" id="WP_141614146.1">
    <property type="nucleotide sequence ID" value="NZ_CP041253.1"/>
</dbReference>
<feature type="signal peptide" evidence="1">
    <location>
        <begin position="1"/>
        <end position="19"/>
    </location>
</feature>
<sequence>MRKLLLILGLVFIGQVAFCQELDTALLTGQWQLKHYDAIEEIRQSDRYVNATPQVREGMDRKIDRLMENTFYHFTGRDSLFFTDLRNGSVVERKASYALRDSLLTITEIGAKRDKRAKILELDVRQLVLVPLVNGSEKKGRMVFERVEP</sequence>
<evidence type="ECO:0000313" key="2">
    <source>
        <dbReference type="EMBL" id="QDH78893.1"/>
    </source>
</evidence>